<reference evidence="4" key="1">
    <citation type="submission" date="2019-05" db="EMBL/GenBank/DDBJ databases">
        <title>Flavobacterium profundi sp. nov., isolated from a deep-sea seamount.</title>
        <authorList>
            <person name="Zhang D.-C."/>
        </authorList>
    </citation>
    <scope>NUCLEOTIDE SEQUENCE [LARGE SCALE GENOMIC DNA]</scope>
    <source>
        <strain evidence="4">TP390</strain>
    </source>
</reference>
<dbReference type="Proteomes" id="UP000431264">
    <property type="component" value="Unassembled WGS sequence"/>
</dbReference>
<dbReference type="OrthoDB" id="7567258at2"/>
<evidence type="ECO:0000256" key="1">
    <source>
        <dbReference type="SAM" id="SignalP"/>
    </source>
</evidence>
<protein>
    <recommendedName>
        <fullName evidence="2">DUF6265 domain-containing protein</fullName>
    </recommendedName>
</protein>
<organism evidence="3 4">
    <name type="scientific">Flavobacterium profundi</name>
    <dbReference type="NCBI Taxonomy" id="1774945"/>
    <lineage>
        <taxon>Bacteria</taxon>
        <taxon>Pseudomonadati</taxon>
        <taxon>Bacteroidota</taxon>
        <taxon>Flavobacteriia</taxon>
        <taxon>Flavobacteriales</taxon>
        <taxon>Flavobacteriaceae</taxon>
        <taxon>Flavobacterium</taxon>
    </lineage>
</organism>
<gene>
    <name evidence="3" type="ORF">GOQ30_10325</name>
</gene>
<evidence type="ECO:0000259" key="2">
    <source>
        <dbReference type="Pfam" id="PF19780"/>
    </source>
</evidence>
<feature type="chain" id="PRO_5026270638" description="DUF6265 domain-containing protein" evidence="1">
    <location>
        <begin position="18"/>
        <end position="159"/>
    </location>
</feature>
<evidence type="ECO:0000313" key="4">
    <source>
        <dbReference type="Proteomes" id="UP000431264"/>
    </source>
</evidence>
<evidence type="ECO:0000313" key="3">
    <source>
        <dbReference type="EMBL" id="MVO09554.1"/>
    </source>
</evidence>
<accession>A0A6I4IIY8</accession>
<dbReference type="EMBL" id="WQLW01000007">
    <property type="protein sequence ID" value="MVO09554.1"/>
    <property type="molecule type" value="Genomic_DNA"/>
</dbReference>
<dbReference type="RefSeq" id="WP_140997935.1">
    <property type="nucleotide sequence ID" value="NZ_VDCZ01000007.1"/>
</dbReference>
<dbReference type="InterPro" id="IPR046232">
    <property type="entry name" value="DUF6265"/>
</dbReference>
<sequence length="159" mass="18884">MKKKIFLFLIISSFSFAQNTLHYNDEKGSEKATLKDIEWLAGNWTGEAFGGFFQENWSQPLGGSMLFDFKLVVEGKVVFYEVGHIVEKDKTLLYQIKHFDANLKGWEDKDKSEDFRFIKKEKNRMYFDNFTFEKVSENEINLYAYFEDSKKEVVFNFKK</sequence>
<name>A0A6I4IIY8_9FLAO</name>
<keyword evidence="4" id="KW-1185">Reference proteome</keyword>
<feature type="domain" description="DUF6265" evidence="2">
    <location>
        <begin position="38"/>
        <end position="143"/>
    </location>
</feature>
<comment type="caution">
    <text evidence="3">The sequence shown here is derived from an EMBL/GenBank/DDBJ whole genome shotgun (WGS) entry which is preliminary data.</text>
</comment>
<dbReference type="AlphaFoldDB" id="A0A6I4IIY8"/>
<dbReference type="Pfam" id="PF19780">
    <property type="entry name" value="DUF6265"/>
    <property type="match status" value="1"/>
</dbReference>
<feature type="signal peptide" evidence="1">
    <location>
        <begin position="1"/>
        <end position="17"/>
    </location>
</feature>
<keyword evidence="1" id="KW-0732">Signal</keyword>
<proteinExistence type="predicted"/>